<evidence type="ECO:0000313" key="4">
    <source>
        <dbReference type="EMBL" id="AIE96622.1"/>
    </source>
</evidence>
<organism evidence="4">
    <name type="scientific">uncultured marine thaumarchaeote AD1000_82_B05</name>
    <dbReference type="NCBI Taxonomy" id="1455944"/>
    <lineage>
        <taxon>Archaea</taxon>
        <taxon>Nitrososphaerota</taxon>
        <taxon>environmental samples</taxon>
    </lineage>
</organism>
<dbReference type="GO" id="GO:0097367">
    <property type="term" value="F:carbohydrate derivative binding"/>
    <property type="evidence" value="ECO:0007669"/>
    <property type="project" value="InterPro"/>
</dbReference>
<keyword evidence="2 4" id="KW-0413">Isomerase</keyword>
<dbReference type="EMBL" id="KF900484">
    <property type="protein sequence ID" value="AIE96622.1"/>
    <property type="molecule type" value="Genomic_DNA"/>
</dbReference>
<evidence type="ECO:0000256" key="2">
    <source>
        <dbReference type="ARBA" id="ARBA00023235"/>
    </source>
</evidence>
<dbReference type="GO" id="GO:0004476">
    <property type="term" value="F:mannose-6-phosphate isomerase activity"/>
    <property type="evidence" value="ECO:0007669"/>
    <property type="project" value="UniProtKB-EC"/>
</dbReference>
<dbReference type="Pfam" id="PF10432">
    <property type="entry name" value="bact-PGI_C"/>
    <property type="match status" value="1"/>
</dbReference>
<evidence type="ECO:0000259" key="3">
    <source>
        <dbReference type="PROSITE" id="PS51464"/>
    </source>
</evidence>
<reference evidence="4" key="1">
    <citation type="journal article" date="2014" name="Genome Biol. Evol.">
        <title>Pangenome evidence for extensive interdomain horizontal transfer affecting lineage core and shell genes in uncultured planktonic thaumarchaeota and euryarchaeota.</title>
        <authorList>
            <person name="Deschamps P."/>
            <person name="Zivanovic Y."/>
            <person name="Moreira D."/>
            <person name="Rodriguez-Valera F."/>
            <person name="Lopez-Garcia P."/>
        </authorList>
    </citation>
    <scope>NUCLEOTIDE SEQUENCE</scope>
</reference>
<accession>A0A075G4A6</accession>
<feature type="domain" description="SIS" evidence="3">
    <location>
        <begin position="32"/>
        <end position="172"/>
    </location>
</feature>
<dbReference type="GO" id="GO:1901135">
    <property type="term" value="P:carbohydrate derivative metabolic process"/>
    <property type="evidence" value="ECO:0007669"/>
    <property type="project" value="InterPro"/>
</dbReference>
<protein>
    <submittedName>
        <fullName evidence="4">Transcriptional regulator RpiR family (Pgi-pmi)</fullName>
        <ecNumber evidence="4">5.3.1.8</ecNumber>
    </submittedName>
</protein>
<dbReference type="InterPro" id="IPR001347">
    <property type="entry name" value="SIS_dom"/>
</dbReference>
<dbReference type="CDD" id="cd05637">
    <property type="entry name" value="SIS_PGI_PMI_2"/>
    <property type="match status" value="1"/>
</dbReference>
<dbReference type="InterPro" id="IPR019490">
    <property type="entry name" value="Glu6P/Mann6P_isomerase_C"/>
</dbReference>
<dbReference type="GO" id="GO:0005975">
    <property type="term" value="P:carbohydrate metabolic process"/>
    <property type="evidence" value="ECO:0007669"/>
    <property type="project" value="InterPro"/>
</dbReference>
<gene>
    <name evidence="4" type="primary">pgi-pmi</name>
</gene>
<dbReference type="AlphaFoldDB" id="A0A075G4A6"/>
<proteinExistence type="inferred from homology"/>
<comment type="similarity">
    <text evidence="1">Belongs to the PGI/PMI family.</text>
</comment>
<sequence length="335" mass="37932">MNVEDLQSVDSKKMYQVYDSWPQISKESFDNNFEEFDVKNIDHIVFVGMGGSGSIGDVISSILSKEDIHVSNVKGYHLPKTVDSNSLIVTVSVSGNTQETLTVLQNAQKTNAKIAAFSSGGKMQKFCNINNLFFQEISMIHSPRASFTKFLFSILKTLQEIIPINEADIKESISVLNKTRNNIFSSNLEEDNVSLKLASWIKTTPLIYYPWGLQSAAIRFKNSLQENSKIHVIAEDVIESCHNGVVGWEKESMIQPILIRGQDDYIKTIERWNILKEFFSEKGIQYYEIKSESGNILSKIVNLIYLLDYASIYHAILHKIDPSPVDSIDFIKSKL</sequence>
<dbReference type="InterPro" id="IPR046348">
    <property type="entry name" value="SIS_dom_sf"/>
</dbReference>
<dbReference type="Pfam" id="PF01380">
    <property type="entry name" value="SIS"/>
    <property type="match status" value="1"/>
</dbReference>
<dbReference type="Gene3D" id="3.40.50.10490">
    <property type="entry name" value="Glucose-6-phosphate isomerase like protein, domain 1"/>
    <property type="match status" value="2"/>
</dbReference>
<dbReference type="EC" id="5.3.1.8" evidence="4"/>
<name>A0A075G4A6_9ARCH</name>
<dbReference type="PROSITE" id="PS51464">
    <property type="entry name" value="SIS"/>
    <property type="match status" value="1"/>
</dbReference>
<dbReference type="GO" id="GO:0004347">
    <property type="term" value="F:glucose-6-phosphate isomerase activity"/>
    <property type="evidence" value="ECO:0007669"/>
    <property type="project" value="InterPro"/>
</dbReference>
<dbReference type="CDD" id="cd05017">
    <property type="entry name" value="SIS_PGI_PMI_1"/>
    <property type="match status" value="1"/>
</dbReference>
<dbReference type="InterPro" id="IPR035484">
    <property type="entry name" value="SIS_PGI/PMI_1"/>
</dbReference>
<evidence type="ECO:0000256" key="1">
    <source>
        <dbReference type="ARBA" id="ARBA00010523"/>
    </source>
</evidence>
<dbReference type="SUPFAM" id="SSF53697">
    <property type="entry name" value="SIS domain"/>
    <property type="match status" value="1"/>
</dbReference>